<dbReference type="InterPro" id="IPR007621">
    <property type="entry name" value="TPM_dom"/>
</dbReference>
<feature type="transmembrane region" description="Helical" evidence="2">
    <location>
        <begin position="7"/>
        <end position="26"/>
    </location>
</feature>
<keyword evidence="2" id="KW-0472">Membrane</keyword>
<dbReference type="EMBL" id="DXBR01000098">
    <property type="protein sequence ID" value="HIZ40354.1"/>
    <property type="molecule type" value="Genomic_DNA"/>
</dbReference>
<evidence type="ECO:0000256" key="1">
    <source>
        <dbReference type="SAM" id="MobiDB-lite"/>
    </source>
</evidence>
<accession>A0A9D2EMH9</accession>
<feature type="transmembrane region" description="Helical" evidence="2">
    <location>
        <begin position="192"/>
        <end position="212"/>
    </location>
</feature>
<reference evidence="4" key="1">
    <citation type="journal article" date="2021" name="PeerJ">
        <title>Extensive microbial diversity within the chicken gut microbiome revealed by metagenomics and culture.</title>
        <authorList>
            <person name="Gilroy R."/>
            <person name="Ravi A."/>
            <person name="Getino M."/>
            <person name="Pursley I."/>
            <person name="Horton D.L."/>
            <person name="Alikhan N.F."/>
            <person name="Baker D."/>
            <person name="Gharbi K."/>
            <person name="Hall N."/>
            <person name="Watson M."/>
            <person name="Adriaenssens E.M."/>
            <person name="Foster-Nyarko E."/>
            <person name="Jarju S."/>
            <person name="Secka A."/>
            <person name="Antonio M."/>
            <person name="Oren A."/>
            <person name="Chaudhuri R.R."/>
            <person name="La Ragione R."/>
            <person name="Hildebrand F."/>
            <person name="Pallen M.J."/>
        </authorList>
    </citation>
    <scope>NUCLEOTIDE SEQUENCE</scope>
    <source>
        <strain evidence="4">CHK179-28034</strain>
    </source>
</reference>
<proteinExistence type="predicted"/>
<dbReference type="Proteomes" id="UP000824049">
    <property type="component" value="Unassembled WGS sequence"/>
</dbReference>
<dbReference type="Pfam" id="PF04536">
    <property type="entry name" value="TPM_phosphatase"/>
    <property type="match status" value="1"/>
</dbReference>
<reference evidence="4" key="2">
    <citation type="submission" date="2021-04" db="EMBL/GenBank/DDBJ databases">
        <authorList>
            <person name="Gilroy R."/>
        </authorList>
    </citation>
    <scope>NUCLEOTIDE SEQUENCE</scope>
    <source>
        <strain evidence="4">CHK179-28034</strain>
    </source>
</reference>
<feature type="region of interest" description="Disordered" evidence="1">
    <location>
        <begin position="249"/>
        <end position="277"/>
    </location>
</feature>
<organism evidence="4 5">
    <name type="scientific">Candidatus Anaerobutyricum stercoris</name>
    <dbReference type="NCBI Taxonomy" id="2838457"/>
    <lineage>
        <taxon>Bacteria</taxon>
        <taxon>Bacillati</taxon>
        <taxon>Bacillota</taxon>
        <taxon>Clostridia</taxon>
        <taxon>Lachnospirales</taxon>
        <taxon>Lachnospiraceae</taxon>
        <taxon>Anaerobutyricum</taxon>
    </lineage>
</organism>
<keyword evidence="2" id="KW-0812">Transmembrane</keyword>
<dbReference type="AlphaFoldDB" id="A0A9D2EMH9"/>
<evidence type="ECO:0000313" key="5">
    <source>
        <dbReference type="Proteomes" id="UP000824049"/>
    </source>
</evidence>
<protein>
    <submittedName>
        <fullName evidence="4">TPM domain-containing protein</fullName>
    </submittedName>
</protein>
<gene>
    <name evidence="4" type="ORF">H9968_10635</name>
</gene>
<evidence type="ECO:0000256" key="2">
    <source>
        <dbReference type="SAM" id="Phobius"/>
    </source>
</evidence>
<comment type="caution">
    <text evidence="4">The sequence shown here is derived from an EMBL/GenBank/DDBJ whole genome shotgun (WGS) entry which is preliminary data.</text>
</comment>
<feature type="domain" description="TPM" evidence="3">
    <location>
        <begin position="52"/>
        <end position="175"/>
    </location>
</feature>
<keyword evidence="2" id="KW-1133">Transmembrane helix</keyword>
<evidence type="ECO:0000259" key="3">
    <source>
        <dbReference type="Pfam" id="PF04536"/>
    </source>
</evidence>
<feature type="compositionally biased region" description="Gly residues" evidence="1">
    <location>
        <begin position="256"/>
        <end position="277"/>
    </location>
</feature>
<name>A0A9D2EMH9_9FIRM</name>
<dbReference type="Gene3D" id="3.10.310.50">
    <property type="match status" value="1"/>
</dbReference>
<evidence type="ECO:0000313" key="4">
    <source>
        <dbReference type="EMBL" id="HIZ40354.1"/>
    </source>
</evidence>
<sequence>MNKTYRNIIVGVLVAGLILGGLGLFLKYGVFQGMMTSKQARTNTQCLTQERIFDEANVLTDAQKESLFELLSEKEQMTGMDIVLLTIREPDINDYYEIRDYAQSYYEENKFGWDQPNGDGIIYVDNWATGYCWLCTTGKASEKLDDGTIQFIINRTNETINEDPYGAYRTMIDTVSSEMQNLNLFHFRIGNFWLLLIALIVAAVFAACNLIGNKGKVTTSRSTYVPDGGVKINRHQDIFLRSHVTRTKIETDHDSGGNGGGGSIGGTGGHGGGGGRH</sequence>